<feature type="signal peptide" evidence="1">
    <location>
        <begin position="1"/>
        <end position="22"/>
    </location>
</feature>
<keyword evidence="3" id="KW-1185">Reference proteome</keyword>
<accession>A0A232F873</accession>
<evidence type="ECO:0000313" key="2">
    <source>
        <dbReference type="EMBL" id="OXU27041.1"/>
    </source>
</evidence>
<dbReference type="Pfam" id="PF03392">
    <property type="entry name" value="OS-D"/>
    <property type="match status" value="1"/>
</dbReference>
<name>A0A232F873_9HYME</name>
<organism evidence="2 3">
    <name type="scientific">Trichomalopsis sarcophagae</name>
    <dbReference type="NCBI Taxonomy" id="543379"/>
    <lineage>
        <taxon>Eukaryota</taxon>
        <taxon>Metazoa</taxon>
        <taxon>Ecdysozoa</taxon>
        <taxon>Arthropoda</taxon>
        <taxon>Hexapoda</taxon>
        <taxon>Insecta</taxon>
        <taxon>Pterygota</taxon>
        <taxon>Neoptera</taxon>
        <taxon>Endopterygota</taxon>
        <taxon>Hymenoptera</taxon>
        <taxon>Apocrita</taxon>
        <taxon>Proctotrupomorpha</taxon>
        <taxon>Chalcidoidea</taxon>
        <taxon>Pteromalidae</taxon>
        <taxon>Pteromalinae</taxon>
        <taxon>Trichomalopsis</taxon>
    </lineage>
</organism>
<dbReference type="PANTHER" id="PTHR11257">
    <property type="entry name" value="CHEMOSENSORY PROTEIN-RELATED"/>
    <property type="match status" value="1"/>
</dbReference>
<dbReference type="SUPFAM" id="SSF100910">
    <property type="entry name" value="Chemosensory protein Csp2"/>
    <property type="match status" value="1"/>
</dbReference>
<evidence type="ECO:0008006" key="4">
    <source>
        <dbReference type="Google" id="ProtNLM"/>
    </source>
</evidence>
<feature type="chain" id="PRO_5012353286" description="Chemosensory protein" evidence="1">
    <location>
        <begin position="23"/>
        <end position="138"/>
    </location>
</feature>
<reference evidence="2 3" key="1">
    <citation type="journal article" date="2017" name="Curr. Biol.">
        <title>The Evolution of Venom by Co-option of Single-Copy Genes.</title>
        <authorList>
            <person name="Martinson E.O."/>
            <person name="Mrinalini"/>
            <person name="Kelkar Y.D."/>
            <person name="Chang C.H."/>
            <person name="Werren J.H."/>
        </authorList>
    </citation>
    <scope>NUCLEOTIDE SEQUENCE [LARGE SCALE GENOMIC DNA]</scope>
    <source>
        <strain evidence="2 3">Alberta</strain>
        <tissue evidence="2">Whole body</tissue>
    </source>
</reference>
<sequence>MSKYGVYLTVLAALLMVGVTRAQEKKEEIGDHYPKAWLEIDFKPIVDNDRLFKKYKECLLADKLSGCPRDVTQFKKLIPEIIETECAKCLPEHIAKFKEGLEYICQKRRADYEEVRKIRDPSGALRRKFEEKFGSINC</sequence>
<dbReference type="OrthoDB" id="6344725at2759"/>
<comment type="caution">
    <text evidence="2">The sequence shown here is derived from an EMBL/GenBank/DDBJ whole genome shotgun (WGS) entry which is preliminary data.</text>
</comment>
<dbReference type="Gene3D" id="1.10.2080.10">
    <property type="entry name" value="Insect odorant-binding protein A10/Ejaculatory bulb-specific protein 3"/>
    <property type="match status" value="1"/>
</dbReference>
<protein>
    <recommendedName>
        <fullName evidence="4">Chemosensory protein</fullName>
    </recommendedName>
</protein>
<proteinExistence type="predicted"/>
<dbReference type="EMBL" id="NNAY01000677">
    <property type="protein sequence ID" value="OXU27041.1"/>
    <property type="molecule type" value="Genomic_DNA"/>
</dbReference>
<dbReference type="InterPro" id="IPR036682">
    <property type="entry name" value="OS_D_A10/PebIII_sf"/>
</dbReference>
<dbReference type="InterPro" id="IPR005055">
    <property type="entry name" value="A10/PebIII"/>
</dbReference>
<keyword evidence="1" id="KW-0732">Signal</keyword>
<gene>
    <name evidence="2" type="ORF">TSAR_015675</name>
</gene>
<dbReference type="Proteomes" id="UP000215335">
    <property type="component" value="Unassembled WGS sequence"/>
</dbReference>
<evidence type="ECO:0000313" key="3">
    <source>
        <dbReference type="Proteomes" id="UP000215335"/>
    </source>
</evidence>
<evidence type="ECO:0000256" key="1">
    <source>
        <dbReference type="SAM" id="SignalP"/>
    </source>
</evidence>
<dbReference type="AlphaFoldDB" id="A0A232F873"/>
<dbReference type="PANTHER" id="PTHR11257:SF13">
    <property type="entry name" value="GEO07322P1"/>
    <property type="match status" value="1"/>
</dbReference>